<feature type="compositionally biased region" description="Basic and acidic residues" evidence="1">
    <location>
        <begin position="203"/>
        <end position="232"/>
    </location>
</feature>
<reference evidence="2" key="1">
    <citation type="submission" date="2023-10" db="EMBL/GenBank/DDBJ databases">
        <authorList>
            <person name="Chen Y."/>
            <person name="Shah S."/>
            <person name="Dougan E. K."/>
            <person name="Thang M."/>
            <person name="Chan C."/>
        </authorList>
    </citation>
    <scope>NUCLEOTIDE SEQUENCE [LARGE SCALE GENOMIC DNA]</scope>
</reference>
<sequence>ADESSRRAAAATSLDATKPRPGIRRGATATAAAPRGKSCCEGTTPELFERRGVRFSSASNRPARTPTDRGSGRAAGTRGPPHTSWAREPREGSGKKASAGSSRETPRPNCWLLRVVAERSSSTRDRPQNRRAPAPDQRHRKDCQALVDARGAEEAPGSFYRDSLGAPVLEQQPRDAEALPLAGRRSSGAPEPGSHARVCRARHMGDTQARRAEESEEQKGGEEAHGEGYESARKLIDSWPGGLCCDSSVLRGLASAGNALAAQEKRGRGGRKEGRTGGRQEENNQARECVDQPRQIREYSHICPTRAEKEEEEDEEEQDAEYNGQRR</sequence>
<organism evidence="2 3">
    <name type="scientific">Prorocentrum cordatum</name>
    <dbReference type="NCBI Taxonomy" id="2364126"/>
    <lineage>
        <taxon>Eukaryota</taxon>
        <taxon>Sar</taxon>
        <taxon>Alveolata</taxon>
        <taxon>Dinophyceae</taxon>
        <taxon>Prorocentrales</taxon>
        <taxon>Prorocentraceae</taxon>
        <taxon>Prorocentrum</taxon>
    </lineage>
</organism>
<proteinExistence type="predicted"/>
<feature type="region of interest" description="Disordered" evidence="1">
    <location>
        <begin position="259"/>
        <end position="327"/>
    </location>
</feature>
<feature type="compositionally biased region" description="Basic and acidic residues" evidence="1">
    <location>
        <begin position="263"/>
        <end position="300"/>
    </location>
</feature>
<evidence type="ECO:0000313" key="3">
    <source>
        <dbReference type="Proteomes" id="UP001189429"/>
    </source>
</evidence>
<feature type="non-terminal residue" evidence="2">
    <location>
        <position position="1"/>
    </location>
</feature>
<evidence type="ECO:0000256" key="1">
    <source>
        <dbReference type="SAM" id="MobiDB-lite"/>
    </source>
</evidence>
<accession>A0ABN9WS84</accession>
<name>A0ABN9WS84_9DINO</name>
<feature type="compositionally biased region" description="Basic and acidic residues" evidence="1">
    <location>
        <begin position="85"/>
        <end position="94"/>
    </location>
</feature>
<evidence type="ECO:0000313" key="2">
    <source>
        <dbReference type="EMBL" id="CAK0889635.1"/>
    </source>
</evidence>
<gene>
    <name evidence="2" type="ORF">PCOR1329_LOCUS70124</name>
</gene>
<feature type="compositionally biased region" description="Acidic residues" evidence="1">
    <location>
        <begin position="310"/>
        <end position="320"/>
    </location>
</feature>
<protein>
    <submittedName>
        <fullName evidence="2">Uncharacterized protein</fullName>
    </submittedName>
</protein>
<feature type="compositionally biased region" description="Low complexity" evidence="1">
    <location>
        <begin position="24"/>
        <end position="36"/>
    </location>
</feature>
<dbReference type="Proteomes" id="UP001189429">
    <property type="component" value="Unassembled WGS sequence"/>
</dbReference>
<keyword evidence="3" id="KW-1185">Reference proteome</keyword>
<dbReference type="EMBL" id="CAUYUJ010019246">
    <property type="protein sequence ID" value="CAK0889635.1"/>
    <property type="molecule type" value="Genomic_DNA"/>
</dbReference>
<feature type="region of interest" description="Disordered" evidence="1">
    <location>
        <begin position="1"/>
        <end position="232"/>
    </location>
</feature>
<comment type="caution">
    <text evidence="2">The sequence shown here is derived from an EMBL/GenBank/DDBJ whole genome shotgun (WGS) entry which is preliminary data.</text>
</comment>